<dbReference type="EMBL" id="UINC01028153">
    <property type="protein sequence ID" value="SVB08642.1"/>
    <property type="molecule type" value="Genomic_DNA"/>
</dbReference>
<sequence>MGYKQSLKEICKLLERNRANIISRLAKYHIDNRLTGKQYWHQKAHPLQPLLHYTILKRNQRENYNIFYNFCNSYYDKIIYCTRDPFEYSLSWGIRDISGKRNVYSIEERIDTHKNVNYNIDLKFMESKLDQYNQYLYWAKDNFPNAIEIQYDNLQNNIDLVLTNLTGVDFDMRKNWGISLQEYSVLLYNISLIYNSKLGYSDQIILYQKELEKNKQLPSRGGLSIKMNTLKNKMDKIVNFSSCIETYNNWIKNSNEMPNITQSIIDQKIIKESKIYK</sequence>
<gene>
    <name evidence="1" type="ORF">METZ01_LOCUS161496</name>
</gene>
<evidence type="ECO:0000313" key="1">
    <source>
        <dbReference type="EMBL" id="SVB08642.1"/>
    </source>
</evidence>
<protein>
    <recommendedName>
        <fullName evidence="2">Sulfotransferase domain-containing protein</fullName>
    </recommendedName>
</protein>
<accession>A0A382B5U3</accession>
<dbReference type="AlphaFoldDB" id="A0A382B5U3"/>
<name>A0A382B5U3_9ZZZZ</name>
<reference evidence="1" key="1">
    <citation type="submission" date="2018-05" db="EMBL/GenBank/DDBJ databases">
        <authorList>
            <person name="Lanie J.A."/>
            <person name="Ng W.-L."/>
            <person name="Kazmierczak K.M."/>
            <person name="Andrzejewski T.M."/>
            <person name="Davidsen T.M."/>
            <person name="Wayne K.J."/>
            <person name="Tettelin H."/>
            <person name="Glass J.I."/>
            <person name="Rusch D."/>
            <person name="Podicherti R."/>
            <person name="Tsui H.-C.T."/>
            <person name="Winkler M.E."/>
        </authorList>
    </citation>
    <scope>NUCLEOTIDE SEQUENCE</scope>
</reference>
<organism evidence="1">
    <name type="scientific">marine metagenome</name>
    <dbReference type="NCBI Taxonomy" id="408172"/>
    <lineage>
        <taxon>unclassified sequences</taxon>
        <taxon>metagenomes</taxon>
        <taxon>ecological metagenomes</taxon>
    </lineage>
</organism>
<proteinExistence type="predicted"/>
<evidence type="ECO:0008006" key="2">
    <source>
        <dbReference type="Google" id="ProtNLM"/>
    </source>
</evidence>